<dbReference type="InterPro" id="IPR001498">
    <property type="entry name" value="Impact_N"/>
</dbReference>
<dbReference type="Gene3D" id="3.30.230.30">
    <property type="entry name" value="Impact, N-terminal domain"/>
    <property type="match status" value="1"/>
</dbReference>
<dbReference type="Pfam" id="PF01205">
    <property type="entry name" value="Impact_N"/>
    <property type="match status" value="1"/>
</dbReference>
<dbReference type="STRING" id="154538.A0A1M2VDU1"/>
<gene>
    <name evidence="4" type="ORF">TRAPUB_3459</name>
</gene>
<sequence>MSNLDSFVTSSRPAPKSLATSQEIRDRGSTFVGNVFSAASPEEARRAVRHLKHVTHGNRPASHEIAAWRCMVLKPGKTGLGGPDDFEVVSGYDDDEEQYAGGRVLKVMKAEGVIDAVVVVSRWYGGEMLGPVRFDHIEMCTREVCHTFRVKDDMATSVATLTSLDDILASLRAELASLTASKPPADAEGSIAGTEGDASTAVAAVPAKKSRPSYAALEESLDVAKAKRLITARENSIKSTKVALQKARAAQGT</sequence>
<comment type="caution">
    <text evidence="4">The sequence shown here is derived from an EMBL/GenBank/DDBJ whole genome shotgun (WGS) entry which is preliminary data.</text>
</comment>
<dbReference type="EMBL" id="MNAD01001399">
    <property type="protein sequence ID" value="OJT05716.1"/>
    <property type="molecule type" value="Genomic_DNA"/>
</dbReference>
<evidence type="ECO:0000313" key="5">
    <source>
        <dbReference type="Proteomes" id="UP000184267"/>
    </source>
</evidence>
<dbReference type="InterPro" id="IPR036956">
    <property type="entry name" value="Impact_N_sf"/>
</dbReference>
<dbReference type="SUPFAM" id="SSF54211">
    <property type="entry name" value="Ribosomal protein S5 domain 2-like"/>
    <property type="match status" value="1"/>
</dbReference>
<accession>A0A1M2VDU1</accession>
<dbReference type="InterPro" id="IPR020569">
    <property type="entry name" value="UPF0029_Impact_CS"/>
</dbReference>
<dbReference type="InterPro" id="IPR020568">
    <property type="entry name" value="Ribosomal_Su5_D2-typ_SF"/>
</dbReference>
<comment type="similarity">
    <text evidence="1">Belongs to the IMPACT family.</text>
</comment>
<dbReference type="PANTHER" id="PTHR16301">
    <property type="entry name" value="IMPACT-RELATED"/>
    <property type="match status" value="1"/>
</dbReference>
<feature type="region of interest" description="Disordered" evidence="2">
    <location>
        <begin position="1"/>
        <end position="22"/>
    </location>
</feature>
<evidence type="ECO:0000313" key="4">
    <source>
        <dbReference type="EMBL" id="OJT05716.1"/>
    </source>
</evidence>
<proteinExistence type="inferred from homology"/>
<dbReference type="PROSITE" id="PS00910">
    <property type="entry name" value="UPF0029"/>
    <property type="match status" value="1"/>
</dbReference>
<dbReference type="OrthoDB" id="69641at2759"/>
<organism evidence="4 5">
    <name type="scientific">Trametes pubescens</name>
    <name type="common">White-rot fungus</name>
    <dbReference type="NCBI Taxonomy" id="154538"/>
    <lineage>
        <taxon>Eukaryota</taxon>
        <taxon>Fungi</taxon>
        <taxon>Dikarya</taxon>
        <taxon>Basidiomycota</taxon>
        <taxon>Agaricomycotina</taxon>
        <taxon>Agaricomycetes</taxon>
        <taxon>Polyporales</taxon>
        <taxon>Polyporaceae</taxon>
        <taxon>Trametes</taxon>
    </lineage>
</organism>
<protein>
    <submittedName>
        <fullName evidence="4">Protein IMPACT</fullName>
    </submittedName>
</protein>
<evidence type="ECO:0000256" key="1">
    <source>
        <dbReference type="ARBA" id="ARBA00007665"/>
    </source>
</evidence>
<reference evidence="4 5" key="1">
    <citation type="submission" date="2016-10" db="EMBL/GenBank/DDBJ databases">
        <title>Genome sequence of the basidiomycete white-rot fungus Trametes pubescens.</title>
        <authorList>
            <person name="Makela M.R."/>
            <person name="Granchi Z."/>
            <person name="Peng M."/>
            <person name="De Vries R.P."/>
            <person name="Grigoriev I."/>
            <person name="Riley R."/>
            <person name="Hilden K."/>
        </authorList>
    </citation>
    <scope>NUCLEOTIDE SEQUENCE [LARGE SCALE GENOMIC DNA]</scope>
    <source>
        <strain evidence="4 5">FBCC735</strain>
    </source>
</reference>
<evidence type="ECO:0000259" key="3">
    <source>
        <dbReference type="Pfam" id="PF01205"/>
    </source>
</evidence>
<dbReference type="Proteomes" id="UP000184267">
    <property type="component" value="Unassembled WGS sequence"/>
</dbReference>
<dbReference type="PANTHER" id="PTHR16301:SF25">
    <property type="entry name" value="PROTEIN IMPACT"/>
    <property type="match status" value="1"/>
</dbReference>
<feature type="domain" description="Impact N-terminal" evidence="3">
    <location>
        <begin position="27"/>
        <end position="144"/>
    </location>
</feature>
<dbReference type="GO" id="GO:0005737">
    <property type="term" value="C:cytoplasm"/>
    <property type="evidence" value="ECO:0007669"/>
    <property type="project" value="TreeGrafter"/>
</dbReference>
<dbReference type="GO" id="GO:0140469">
    <property type="term" value="P:GCN2-mediated signaling"/>
    <property type="evidence" value="ECO:0007669"/>
    <property type="project" value="TreeGrafter"/>
</dbReference>
<dbReference type="AlphaFoldDB" id="A0A1M2VDU1"/>
<evidence type="ECO:0000256" key="2">
    <source>
        <dbReference type="SAM" id="MobiDB-lite"/>
    </source>
</evidence>
<dbReference type="InterPro" id="IPR023582">
    <property type="entry name" value="Impact"/>
</dbReference>
<name>A0A1M2VDU1_TRAPU</name>
<dbReference type="GO" id="GO:0006446">
    <property type="term" value="P:regulation of translational initiation"/>
    <property type="evidence" value="ECO:0007669"/>
    <property type="project" value="TreeGrafter"/>
</dbReference>
<dbReference type="OMA" id="SHEISAW"/>
<keyword evidence="5" id="KW-1185">Reference proteome</keyword>